<dbReference type="EMBL" id="JACHHK010000001">
    <property type="protein sequence ID" value="MBB5182175.1"/>
    <property type="molecule type" value="Genomic_DNA"/>
</dbReference>
<protein>
    <recommendedName>
        <fullName evidence="3">Terminase</fullName>
    </recommendedName>
</protein>
<dbReference type="Pfam" id="PF05119">
    <property type="entry name" value="Terminase_4"/>
    <property type="match status" value="1"/>
</dbReference>
<dbReference type="InterPro" id="IPR006448">
    <property type="entry name" value="Phage_term_ssu_P27"/>
</dbReference>
<name>A0A7W8CV50_9FIRM</name>
<gene>
    <name evidence="1" type="ORF">HNQ47_000178</name>
</gene>
<dbReference type="RefSeq" id="WP_425486186.1">
    <property type="nucleotide sequence ID" value="NZ_JACHHK010000001.1"/>
</dbReference>
<keyword evidence="2" id="KW-1185">Reference proteome</keyword>
<evidence type="ECO:0008006" key="3">
    <source>
        <dbReference type="Google" id="ProtNLM"/>
    </source>
</evidence>
<proteinExistence type="predicted"/>
<evidence type="ECO:0000313" key="2">
    <source>
        <dbReference type="Proteomes" id="UP000539953"/>
    </source>
</evidence>
<evidence type="ECO:0000313" key="1">
    <source>
        <dbReference type="EMBL" id="MBB5182175.1"/>
    </source>
</evidence>
<comment type="caution">
    <text evidence="1">The sequence shown here is derived from an EMBL/GenBank/DDBJ whole genome shotgun (WGS) entry which is preliminary data.</text>
</comment>
<accession>A0A7W8CV50</accession>
<sequence>MEVIDMAKDGTYRGGRRVKAGSKPDALADKIMKGAPAKRMELPDFTDDMTDFDVDDIGDGVELEGMDMPSPDDYLSALQKDGKPLGADEIYKETWLWLKERGCERLVNKRLLESYSEAFARYIQCSEAVSKYGMLGKHPTTGAAIASPFTQLLMNFQKQANLLWYEIYDIVKQNCTEPFEGSPQDSVMEQLLRSRRNM</sequence>
<organism evidence="1 2">
    <name type="scientific">Catenisphaera adipataccumulans</name>
    <dbReference type="NCBI Taxonomy" id="700500"/>
    <lineage>
        <taxon>Bacteria</taxon>
        <taxon>Bacillati</taxon>
        <taxon>Bacillota</taxon>
        <taxon>Erysipelotrichia</taxon>
        <taxon>Erysipelotrichales</taxon>
        <taxon>Erysipelotrichaceae</taxon>
        <taxon>Catenisphaera</taxon>
    </lineage>
</organism>
<reference evidence="1 2" key="1">
    <citation type="submission" date="2020-08" db="EMBL/GenBank/DDBJ databases">
        <title>Genomic Encyclopedia of Type Strains, Phase IV (KMG-IV): sequencing the most valuable type-strain genomes for metagenomic binning, comparative biology and taxonomic classification.</title>
        <authorList>
            <person name="Goeker M."/>
        </authorList>
    </citation>
    <scope>NUCLEOTIDE SEQUENCE [LARGE SCALE GENOMIC DNA]</scope>
    <source>
        <strain evidence="1 2">DSM 25799</strain>
    </source>
</reference>
<dbReference type="Proteomes" id="UP000539953">
    <property type="component" value="Unassembled WGS sequence"/>
</dbReference>
<dbReference type="AlphaFoldDB" id="A0A7W8CV50"/>